<dbReference type="AlphaFoldDB" id="A0A1M4Y9Q6"/>
<reference evidence="2 3" key="1">
    <citation type="submission" date="2016-11" db="EMBL/GenBank/DDBJ databases">
        <authorList>
            <person name="Jaros S."/>
            <person name="Januszkiewicz K."/>
            <person name="Wedrychowicz H."/>
        </authorList>
    </citation>
    <scope>NUCLEOTIDE SEQUENCE [LARGE SCALE GENOMIC DNA]</scope>
    <source>
        <strain evidence="2 3">DSM 25661</strain>
    </source>
</reference>
<gene>
    <name evidence="2" type="ORF">SAMN05444278_1191</name>
</gene>
<dbReference type="Proteomes" id="UP000184462">
    <property type="component" value="Unassembled WGS sequence"/>
</dbReference>
<feature type="transmembrane region" description="Helical" evidence="1">
    <location>
        <begin position="39"/>
        <end position="57"/>
    </location>
</feature>
<keyword evidence="1" id="KW-0812">Transmembrane</keyword>
<keyword evidence="1" id="KW-1133">Transmembrane helix</keyword>
<evidence type="ECO:0008006" key="4">
    <source>
        <dbReference type="Google" id="ProtNLM"/>
    </source>
</evidence>
<keyword evidence="3" id="KW-1185">Reference proteome</keyword>
<name>A0A1M4Y9Q6_9FLAO</name>
<dbReference type="EMBL" id="FQTW01000019">
    <property type="protein sequence ID" value="SHF02521.1"/>
    <property type="molecule type" value="Genomic_DNA"/>
</dbReference>
<proteinExistence type="predicted"/>
<protein>
    <recommendedName>
        <fullName evidence="4">DUF304 domain-containing protein</fullName>
    </recommendedName>
</protein>
<accession>A0A1M4Y9Q6</accession>
<sequence length="179" mass="21165">MRTLARHFRYARDVVQHLKNTFDIQFAERKKINKTGSQIANFGFFFALVFCLFLLPAKYLPSEIAIIYLIEFVNRNVYILISISIAIFLFGEWLKGMRNYEKAELELKDNGILLFSKTRRIELKYDEIKQFHGVMNLIHGLSNMHRLNFVIKTIDNGKYEIRSHKDVFNGLTDYFPDKT</sequence>
<dbReference type="OrthoDB" id="1455906at2"/>
<dbReference type="RefSeq" id="WP_073193744.1">
    <property type="nucleotide sequence ID" value="NZ_FQTW01000019.1"/>
</dbReference>
<evidence type="ECO:0000256" key="1">
    <source>
        <dbReference type="SAM" id="Phobius"/>
    </source>
</evidence>
<feature type="transmembrane region" description="Helical" evidence="1">
    <location>
        <begin position="77"/>
        <end position="94"/>
    </location>
</feature>
<organism evidence="2 3">
    <name type="scientific">Psychroflexus salarius</name>
    <dbReference type="NCBI Taxonomy" id="1155689"/>
    <lineage>
        <taxon>Bacteria</taxon>
        <taxon>Pseudomonadati</taxon>
        <taxon>Bacteroidota</taxon>
        <taxon>Flavobacteriia</taxon>
        <taxon>Flavobacteriales</taxon>
        <taxon>Flavobacteriaceae</taxon>
        <taxon>Psychroflexus</taxon>
    </lineage>
</organism>
<evidence type="ECO:0000313" key="2">
    <source>
        <dbReference type="EMBL" id="SHF02521.1"/>
    </source>
</evidence>
<keyword evidence="1" id="KW-0472">Membrane</keyword>
<evidence type="ECO:0000313" key="3">
    <source>
        <dbReference type="Proteomes" id="UP000184462"/>
    </source>
</evidence>